<evidence type="ECO:0000313" key="2">
    <source>
        <dbReference type="Proteomes" id="UP000001075"/>
    </source>
</evidence>
<evidence type="ECO:0000313" key="1">
    <source>
        <dbReference type="EMBL" id="EGW02715.1"/>
    </source>
</evidence>
<accession>G3HXC1</accession>
<proteinExistence type="predicted"/>
<protein>
    <submittedName>
        <fullName evidence="1">Uncharacterized protein</fullName>
    </submittedName>
</protein>
<dbReference type="Proteomes" id="UP000001075">
    <property type="component" value="Unassembled WGS sequence"/>
</dbReference>
<dbReference type="EMBL" id="JH000865">
    <property type="protein sequence ID" value="EGW02715.1"/>
    <property type="molecule type" value="Genomic_DNA"/>
</dbReference>
<name>G3HXC1_CRIGR</name>
<gene>
    <name evidence="1" type="ORF">I79_015640</name>
</gene>
<sequence length="59" mass="7059">MQTRRDTSKTTNSNRFKIGRWAKAYQKIANKKKAILQWQYQIKQKPSQVTLNRDKDGFD</sequence>
<organism evidence="1 2">
    <name type="scientific">Cricetulus griseus</name>
    <name type="common">Chinese hamster</name>
    <name type="synonym">Cricetulus barabensis griseus</name>
    <dbReference type="NCBI Taxonomy" id="10029"/>
    <lineage>
        <taxon>Eukaryota</taxon>
        <taxon>Metazoa</taxon>
        <taxon>Chordata</taxon>
        <taxon>Craniata</taxon>
        <taxon>Vertebrata</taxon>
        <taxon>Euteleostomi</taxon>
        <taxon>Mammalia</taxon>
        <taxon>Eutheria</taxon>
        <taxon>Euarchontoglires</taxon>
        <taxon>Glires</taxon>
        <taxon>Rodentia</taxon>
        <taxon>Myomorpha</taxon>
        <taxon>Muroidea</taxon>
        <taxon>Cricetidae</taxon>
        <taxon>Cricetinae</taxon>
        <taxon>Cricetulus</taxon>
    </lineage>
</organism>
<reference evidence="2" key="1">
    <citation type="journal article" date="2011" name="Nat. Biotechnol.">
        <title>The genomic sequence of the Chinese hamster ovary (CHO)-K1 cell line.</title>
        <authorList>
            <person name="Xu X."/>
            <person name="Nagarajan H."/>
            <person name="Lewis N.E."/>
            <person name="Pan S."/>
            <person name="Cai Z."/>
            <person name="Liu X."/>
            <person name="Chen W."/>
            <person name="Xie M."/>
            <person name="Wang W."/>
            <person name="Hammond S."/>
            <person name="Andersen M.R."/>
            <person name="Neff N."/>
            <person name="Passarelli B."/>
            <person name="Koh W."/>
            <person name="Fan H.C."/>
            <person name="Wang J."/>
            <person name="Gui Y."/>
            <person name="Lee K.H."/>
            <person name="Betenbaugh M.J."/>
            <person name="Quake S.R."/>
            <person name="Famili I."/>
            <person name="Palsson B.O."/>
            <person name="Wang J."/>
        </authorList>
    </citation>
    <scope>NUCLEOTIDE SEQUENCE [LARGE SCALE GENOMIC DNA]</scope>
    <source>
        <strain evidence="2">CHO K1 cell line</strain>
    </source>
</reference>
<dbReference type="InParanoid" id="G3HXC1"/>
<dbReference type="AlphaFoldDB" id="G3HXC1"/>